<evidence type="ECO:0000256" key="2">
    <source>
        <dbReference type="ARBA" id="ARBA00001911"/>
    </source>
</evidence>
<keyword evidence="6" id="KW-0520">NAD</keyword>
<reference evidence="11" key="1">
    <citation type="journal article" date="2019" name="Int. J. Syst. Evol. Microbiol.">
        <title>The Global Catalogue of Microorganisms (GCM) 10K type strain sequencing project: providing services to taxonomists for standard genome sequencing and annotation.</title>
        <authorList>
            <consortium name="The Broad Institute Genomics Platform"/>
            <consortium name="The Broad Institute Genome Sequencing Center for Infectious Disease"/>
            <person name="Wu L."/>
            <person name="Ma J."/>
        </authorList>
    </citation>
    <scope>NUCLEOTIDE SEQUENCE [LARGE SCALE GENOMIC DNA]</scope>
    <source>
        <strain evidence="11">JCM 9095</strain>
    </source>
</reference>
<dbReference type="Proteomes" id="UP001501866">
    <property type="component" value="Unassembled WGS sequence"/>
</dbReference>
<accession>A0ABP6P6I3</accession>
<feature type="domain" description="NAD(P)-binding" evidence="9">
    <location>
        <begin position="19"/>
        <end position="318"/>
    </location>
</feature>
<organism evidence="10 11">
    <name type="scientific">Streptomyces virens</name>
    <dbReference type="NCBI Taxonomy" id="285572"/>
    <lineage>
        <taxon>Bacteria</taxon>
        <taxon>Bacillati</taxon>
        <taxon>Actinomycetota</taxon>
        <taxon>Actinomycetes</taxon>
        <taxon>Kitasatosporales</taxon>
        <taxon>Streptomycetaceae</taxon>
        <taxon>Streptomyces</taxon>
    </lineage>
</organism>
<evidence type="ECO:0000256" key="3">
    <source>
        <dbReference type="ARBA" id="ARBA00008178"/>
    </source>
</evidence>
<dbReference type="EMBL" id="BAAAUH010000006">
    <property type="protein sequence ID" value="GAA3166633.1"/>
    <property type="molecule type" value="Genomic_DNA"/>
</dbReference>
<gene>
    <name evidence="10" type="primary">rfbB_1</name>
    <name evidence="10" type="ORF">GCM10010451_13500</name>
</gene>
<protein>
    <recommendedName>
        <fullName evidence="5 8">dTDP-glucose 4,6-dehydratase</fullName>
        <ecNumber evidence="4 8">4.2.1.46</ecNumber>
    </recommendedName>
</protein>
<evidence type="ECO:0000313" key="10">
    <source>
        <dbReference type="EMBL" id="GAA3166633.1"/>
    </source>
</evidence>
<comment type="catalytic activity">
    <reaction evidence="1 8">
        <text>dTDP-alpha-D-glucose = dTDP-4-dehydro-6-deoxy-alpha-D-glucose + H2O</text>
        <dbReference type="Rhea" id="RHEA:17221"/>
        <dbReference type="ChEBI" id="CHEBI:15377"/>
        <dbReference type="ChEBI" id="CHEBI:57477"/>
        <dbReference type="ChEBI" id="CHEBI:57649"/>
        <dbReference type="EC" id="4.2.1.46"/>
    </reaction>
</comment>
<evidence type="ECO:0000256" key="4">
    <source>
        <dbReference type="ARBA" id="ARBA00011990"/>
    </source>
</evidence>
<sequence>MRFAPAGHGKVRMALMNLLVTGAAGFIGSRYVRMLLASDAPDAPRITVLDALTYAGSLRNLEPGHPRLEFVHGDIRDAELVDKLMADTDQVVHFAAESHVDRSIRAASDFVLTNVVGTQVLLDAAVRHSVGPFVHVSTDEVYGSITSGSATETHPLRPSSPYSASKASADLLALAHHRTHGLDVRVTRCSNNYGPHQFPEKIVPLFVTRLLDGRKVPLYGEGLNVRDWLHVDDHCAGVDLVRTAGRPGEVYNIGGGTELTNRELTGRLLEACGAGWDRVVHVEDRKGHDLRYSVDWSKARDELGYRPRRDFDTGLAETVAWYRDHRARWEPLERRTDAERP</sequence>
<dbReference type="Gene3D" id="3.90.25.10">
    <property type="entry name" value="UDP-galactose 4-epimerase, domain 1"/>
    <property type="match status" value="1"/>
</dbReference>
<comment type="caution">
    <text evidence="10">The sequence shown here is derived from an EMBL/GenBank/DDBJ whole genome shotgun (WGS) entry which is preliminary data.</text>
</comment>
<proteinExistence type="inferred from homology"/>
<dbReference type="Pfam" id="PF16363">
    <property type="entry name" value="GDP_Man_Dehyd"/>
    <property type="match status" value="1"/>
</dbReference>
<evidence type="ECO:0000313" key="11">
    <source>
        <dbReference type="Proteomes" id="UP001501866"/>
    </source>
</evidence>
<dbReference type="Gene3D" id="3.40.50.720">
    <property type="entry name" value="NAD(P)-binding Rossmann-like Domain"/>
    <property type="match status" value="1"/>
</dbReference>
<evidence type="ECO:0000256" key="5">
    <source>
        <dbReference type="ARBA" id="ARBA00016977"/>
    </source>
</evidence>
<comment type="cofactor">
    <cofactor evidence="2 8">
        <name>NAD(+)</name>
        <dbReference type="ChEBI" id="CHEBI:57540"/>
    </cofactor>
</comment>
<dbReference type="InterPro" id="IPR036291">
    <property type="entry name" value="NAD(P)-bd_dom_sf"/>
</dbReference>
<evidence type="ECO:0000256" key="7">
    <source>
        <dbReference type="ARBA" id="ARBA00023239"/>
    </source>
</evidence>
<dbReference type="SUPFAM" id="SSF51735">
    <property type="entry name" value="NAD(P)-binding Rossmann-fold domains"/>
    <property type="match status" value="1"/>
</dbReference>
<evidence type="ECO:0000256" key="1">
    <source>
        <dbReference type="ARBA" id="ARBA00001539"/>
    </source>
</evidence>
<name>A0ABP6P6I3_9ACTN</name>
<keyword evidence="11" id="KW-1185">Reference proteome</keyword>
<evidence type="ECO:0000256" key="6">
    <source>
        <dbReference type="ARBA" id="ARBA00023027"/>
    </source>
</evidence>
<dbReference type="NCBIfam" id="TIGR01181">
    <property type="entry name" value="dTDP_gluc_dehyt"/>
    <property type="match status" value="1"/>
</dbReference>
<dbReference type="PANTHER" id="PTHR43000">
    <property type="entry name" value="DTDP-D-GLUCOSE 4,6-DEHYDRATASE-RELATED"/>
    <property type="match status" value="1"/>
</dbReference>
<dbReference type="InterPro" id="IPR005888">
    <property type="entry name" value="dTDP_Gluc_deHydtase"/>
</dbReference>
<comment type="similarity">
    <text evidence="3 8">Belongs to the NAD(P)-dependent epimerase/dehydratase family. dTDP-glucose dehydratase subfamily.</text>
</comment>
<evidence type="ECO:0000259" key="9">
    <source>
        <dbReference type="Pfam" id="PF16363"/>
    </source>
</evidence>
<dbReference type="CDD" id="cd05246">
    <property type="entry name" value="dTDP_GD_SDR_e"/>
    <property type="match status" value="1"/>
</dbReference>
<dbReference type="InterPro" id="IPR016040">
    <property type="entry name" value="NAD(P)-bd_dom"/>
</dbReference>
<evidence type="ECO:0000256" key="8">
    <source>
        <dbReference type="RuleBase" id="RU004473"/>
    </source>
</evidence>
<keyword evidence="7 8" id="KW-0456">Lyase</keyword>
<dbReference type="EC" id="4.2.1.46" evidence="4 8"/>